<accession>A0A067CXE9</accession>
<dbReference type="GeneID" id="24122883"/>
<dbReference type="Proteomes" id="UP000030745">
    <property type="component" value="Unassembled WGS sequence"/>
</dbReference>
<proteinExistence type="predicted"/>
<evidence type="ECO:0000313" key="2">
    <source>
        <dbReference type="EMBL" id="KDO35384.1"/>
    </source>
</evidence>
<feature type="signal peptide" evidence="1">
    <location>
        <begin position="1"/>
        <end position="20"/>
    </location>
</feature>
<keyword evidence="1" id="KW-0732">Signal</keyword>
<dbReference type="RefSeq" id="XP_012193728.1">
    <property type="nucleotide sequence ID" value="XM_012338338.1"/>
</dbReference>
<keyword evidence="3" id="KW-1185">Reference proteome</keyword>
<dbReference type="EMBL" id="KK583189">
    <property type="protein sequence ID" value="KDO35384.1"/>
    <property type="molecule type" value="Genomic_DNA"/>
</dbReference>
<gene>
    <name evidence="2" type="ORF">SPRG_00233</name>
</gene>
<name>A0A067CXE9_SAPPC</name>
<dbReference type="KEGG" id="spar:SPRG_00233"/>
<dbReference type="AlphaFoldDB" id="A0A067CXE9"/>
<dbReference type="VEuPathDB" id="FungiDB:SPRG_00233"/>
<evidence type="ECO:0000256" key="1">
    <source>
        <dbReference type="SAM" id="SignalP"/>
    </source>
</evidence>
<organism evidence="2 3">
    <name type="scientific">Saprolegnia parasitica (strain CBS 223.65)</name>
    <dbReference type="NCBI Taxonomy" id="695850"/>
    <lineage>
        <taxon>Eukaryota</taxon>
        <taxon>Sar</taxon>
        <taxon>Stramenopiles</taxon>
        <taxon>Oomycota</taxon>
        <taxon>Saprolegniomycetes</taxon>
        <taxon>Saprolegniales</taxon>
        <taxon>Saprolegniaceae</taxon>
        <taxon>Saprolegnia</taxon>
    </lineage>
</organism>
<protein>
    <submittedName>
        <fullName evidence="2">Uncharacterized protein</fullName>
    </submittedName>
</protein>
<reference evidence="2 3" key="1">
    <citation type="journal article" date="2013" name="PLoS Genet.">
        <title>Distinctive expansion of potential virulence genes in the genome of the oomycete fish pathogen Saprolegnia parasitica.</title>
        <authorList>
            <person name="Jiang R.H."/>
            <person name="de Bruijn I."/>
            <person name="Haas B.J."/>
            <person name="Belmonte R."/>
            <person name="Lobach L."/>
            <person name="Christie J."/>
            <person name="van den Ackerveken G."/>
            <person name="Bottin A."/>
            <person name="Bulone V."/>
            <person name="Diaz-Moreno S.M."/>
            <person name="Dumas B."/>
            <person name="Fan L."/>
            <person name="Gaulin E."/>
            <person name="Govers F."/>
            <person name="Grenville-Briggs L.J."/>
            <person name="Horner N.R."/>
            <person name="Levin J.Z."/>
            <person name="Mammella M."/>
            <person name="Meijer H.J."/>
            <person name="Morris P."/>
            <person name="Nusbaum C."/>
            <person name="Oome S."/>
            <person name="Phillips A.J."/>
            <person name="van Rooyen D."/>
            <person name="Rzeszutek E."/>
            <person name="Saraiva M."/>
            <person name="Secombes C.J."/>
            <person name="Seidl M.F."/>
            <person name="Snel B."/>
            <person name="Stassen J.H."/>
            <person name="Sykes S."/>
            <person name="Tripathy S."/>
            <person name="van den Berg H."/>
            <person name="Vega-Arreguin J.C."/>
            <person name="Wawra S."/>
            <person name="Young S.K."/>
            <person name="Zeng Q."/>
            <person name="Dieguez-Uribeondo J."/>
            <person name="Russ C."/>
            <person name="Tyler B.M."/>
            <person name="van West P."/>
        </authorList>
    </citation>
    <scope>NUCLEOTIDE SEQUENCE [LARGE SCALE GENOMIC DNA]</scope>
    <source>
        <strain evidence="2 3">CBS 223.65</strain>
    </source>
</reference>
<sequence length="146" mass="15954">MRHRLRRLLVGLLALRAVIAGDPRLGRALRVVPVATTTFTTNCDGVEWGDAAYGSEAEPDQVSCVWFPNGSVYRGAVKTYSARMGTTGFIKNTLDGEFAIDYVAFLPNTAAVIELDNLNLSRVNSSLDVDIHGIPIVAKTIFWEIN</sequence>
<evidence type="ECO:0000313" key="3">
    <source>
        <dbReference type="Proteomes" id="UP000030745"/>
    </source>
</evidence>
<feature type="chain" id="PRO_5001638995" evidence="1">
    <location>
        <begin position="21"/>
        <end position="146"/>
    </location>
</feature>